<accession>A0ACD1DU55</accession>
<dbReference type="EMBL" id="CP074691">
    <property type="protein sequence ID" value="QVL35681.1"/>
    <property type="molecule type" value="Genomic_DNA"/>
</dbReference>
<sequence length="275" mass="28899">MKTSKTVIVRGGGDLATGILWRLHRVGFRVVCLEAPLPTVIRRPVSAARAVFDGEASVEGLRFLLMERGLFPSSPDVVPLWIDPEGKSIASVRPDCVVDAIMAKRKTGTNLSMAPRVVAIGPGFVAGEDVHCVVETLRGHRLGRVIYAGPAAPNTGVPGVIGGESERRIVRSPGAGFFRPRREIGDVVAVGEVLGTVDGLPVAARTGGLLRGLIHPSVPVFTGMKIGDVDPRCGEGSWLTLSDKALAVAGGVLEAILAELPDRKDLSGLLELETA</sequence>
<evidence type="ECO:0000313" key="1">
    <source>
        <dbReference type="EMBL" id="QVL35681.1"/>
    </source>
</evidence>
<gene>
    <name evidence="1" type="ORF">KIH16_10970</name>
</gene>
<keyword evidence="2" id="KW-1185">Reference proteome</keyword>
<evidence type="ECO:0000313" key="2">
    <source>
        <dbReference type="Proteomes" id="UP000682204"/>
    </source>
</evidence>
<name>A0ACD1DU55_9BACT</name>
<protein>
    <submittedName>
        <fullName evidence="1">EF2563 family selenium-dependent molybdenum hydroxylase system protein</fullName>
    </submittedName>
</protein>
<organism evidence="1 2">
    <name type="scientific">Aminirod propionatiphilus</name>
    <dbReference type="NCBI Taxonomy" id="3415223"/>
    <lineage>
        <taxon>Bacteria</taxon>
        <taxon>Thermotogati</taxon>
        <taxon>Synergistota</taxon>
        <taxon>Synergistia</taxon>
        <taxon>Synergistales</taxon>
        <taxon>Aminiphilaceae</taxon>
        <taxon>Aminirod</taxon>
    </lineage>
</organism>
<proteinExistence type="predicted"/>
<dbReference type="Proteomes" id="UP000682204">
    <property type="component" value="Chromosome"/>
</dbReference>
<reference evidence="1" key="1">
    <citation type="submission" date="2021-05" db="EMBL/GenBank/DDBJ databases">
        <title>An isolated secondary fermenter in methanogenic hydrocarbon-degrading communities.</title>
        <authorList>
            <person name="Liu Y.-F."/>
            <person name="Liu Z.-l."/>
        </authorList>
    </citation>
    <scope>NUCLEOTIDE SEQUENCE</scope>
    <source>
        <strain evidence="1">L-13</strain>
    </source>
</reference>